<evidence type="ECO:0000313" key="1">
    <source>
        <dbReference type="EMBL" id="KAJ7002695.1"/>
    </source>
</evidence>
<proteinExistence type="predicted"/>
<keyword evidence="2" id="KW-1185">Reference proteome</keyword>
<name>A0AAD6R6K0_9ROSI</name>
<comment type="caution">
    <text evidence="1">The sequence shown here is derived from an EMBL/GenBank/DDBJ whole genome shotgun (WGS) entry which is preliminary data.</text>
</comment>
<protein>
    <submittedName>
        <fullName evidence="1">Uncharacterized protein</fullName>
    </submittedName>
</protein>
<organism evidence="1 2">
    <name type="scientific">Populus alba x Populus x berolinensis</name>
    <dbReference type="NCBI Taxonomy" id="444605"/>
    <lineage>
        <taxon>Eukaryota</taxon>
        <taxon>Viridiplantae</taxon>
        <taxon>Streptophyta</taxon>
        <taxon>Embryophyta</taxon>
        <taxon>Tracheophyta</taxon>
        <taxon>Spermatophyta</taxon>
        <taxon>Magnoliopsida</taxon>
        <taxon>eudicotyledons</taxon>
        <taxon>Gunneridae</taxon>
        <taxon>Pentapetalae</taxon>
        <taxon>rosids</taxon>
        <taxon>fabids</taxon>
        <taxon>Malpighiales</taxon>
        <taxon>Salicaceae</taxon>
        <taxon>Saliceae</taxon>
        <taxon>Populus</taxon>
    </lineage>
</organism>
<sequence length="43" mass="4872">MSEDLPTTQVIKAMSGLKYKGKYLHSPVKENLGNKKLHQNTDQ</sequence>
<reference evidence="1" key="1">
    <citation type="journal article" date="2023" name="Mol. Ecol. Resour.">
        <title>Chromosome-level genome assembly of a triploid poplar Populus alba 'Berolinensis'.</title>
        <authorList>
            <person name="Chen S."/>
            <person name="Yu Y."/>
            <person name="Wang X."/>
            <person name="Wang S."/>
            <person name="Zhang T."/>
            <person name="Zhou Y."/>
            <person name="He R."/>
            <person name="Meng N."/>
            <person name="Wang Y."/>
            <person name="Liu W."/>
            <person name="Liu Z."/>
            <person name="Liu J."/>
            <person name="Guo Q."/>
            <person name="Huang H."/>
            <person name="Sederoff R.R."/>
            <person name="Wang G."/>
            <person name="Qu G."/>
            <person name="Chen S."/>
        </authorList>
    </citation>
    <scope>NUCLEOTIDE SEQUENCE</scope>
    <source>
        <strain evidence="1">SC-2020</strain>
    </source>
</reference>
<evidence type="ECO:0000313" key="2">
    <source>
        <dbReference type="Proteomes" id="UP001164929"/>
    </source>
</evidence>
<gene>
    <name evidence="1" type="ORF">NC653_008029</name>
</gene>
<dbReference type="AlphaFoldDB" id="A0AAD6R6K0"/>
<dbReference type="EMBL" id="JAQIZT010000003">
    <property type="protein sequence ID" value="KAJ7002695.1"/>
    <property type="molecule type" value="Genomic_DNA"/>
</dbReference>
<dbReference type="Proteomes" id="UP001164929">
    <property type="component" value="Chromosome 3"/>
</dbReference>
<accession>A0AAD6R6K0</accession>